<keyword evidence="2" id="KW-1185">Reference proteome</keyword>
<name>A0ABN6T3V7_9MOLU</name>
<protein>
    <submittedName>
        <fullName evidence="1">Uncharacterized protein</fullName>
    </submittedName>
</protein>
<evidence type="ECO:0000313" key="1">
    <source>
        <dbReference type="EMBL" id="BDT04179.1"/>
    </source>
</evidence>
<dbReference type="RefSeq" id="WP_281748065.1">
    <property type="nucleotide sequence ID" value="NZ_AP026933.1"/>
</dbReference>
<proteinExistence type="predicted"/>
<gene>
    <name evidence="1" type="ORF">SHM_18250</name>
</gene>
<dbReference type="Proteomes" id="UP001163387">
    <property type="component" value="Chromosome"/>
</dbReference>
<sequence>MFNIDTGLILNINYIKSINNVTILTSNYGVKIVSLPEIKINLNKYSLLDCWIFIFNQNYDCSNLCITYKKIKSFNSFINEKSYQLIKSFNKIVINYLEKMDGLHFIGH</sequence>
<accession>A0ABN6T3V7</accession>
<organism evidence="1 2">
    <name type="scientific">Spiroplasma ixodetis</name>
    <dbReference type="NCBI Taxonomy" id="2141"/>
    <lineage>
        <taxon>Bacteria</taxon>
        <taxon>Bacillati</taxon>
        <taxon>Mycoplasmatota</taxon>
        <taxon>Mollicutes</taxon>
        <taxon>Entomoplasmatales</taxon>
        <taxon>Spiroplasmataceae</taxon>
        <taxon>Spiroplasma</taxon>
    </lineage>
</organism>
<evidence type="ECO:0000313" key="2">
    <source>
        <dbReference type="Proteomes" id="UP001163387"/>
    </source>
</evidence>
<reference evidence="1 2" key="1">
    <citation type="journal article" date="2022" name="Front. Microbiol.">
        <title>Male-killing mechanisms vary between Spiroplasma species.</title>
        <authorList>
            <person name="Arai H."/>
            <person name="Inoue M."/>
            <person name="Kageyama D."/>
        </authorList>
    </citation>
    <scope>NUCLEOTIDE SEQUENCE [LARGE SCALE GENOMIC DNA]</scope>
    <source>
        <strain evidence="2">sHm</strain>
    </source>
</reference>
<dbReference type="EMBL" id="AP026933">
    <property type="protein sequence ID" value="BDT04179.1"/>
    <property type="molecule type" value="Genomic_DNA"/>
</dbReference>